<keyword evidence="5" id="KW-0378">Hydrolase</keyword>
<keyword evidence="4 11" id="KW-0732">Signal</keyword>
<feature type="non-terminal residue" evidence="12">
    <location>
        <position position="389"/>
    </location>
</feature>
<evidence type="ECO:0000256" key="3">
    <source>
        <dbReference type="ARBA" id="ARBA00022487"/>
    </source>
</evidence>
<evidence type="ECO:0000256" key="1">
    <source>
        <dbReference type="ARBA" id="ARBA00007534"/>
    </source>
</evidence>
<dbReference type="STRING" id="212602.A0A420HS33"/>
<dbReference type="SMR" id="A0A420HS33"/>
<dbReference type="GO" id="GO:0050525">
    <property type="term" value="F:cutinase activity"/>
    <property type="evidence" value="ECO:0007669"/>
    <property type="project" value="UniProtKB-EC"/>
</dbReference>
<dbReference type="EMBL" id="MCFK01005291">
    <property type="protein sequence ID" value="RKF60244.1"/>
    <property type="molecule type" value="Genomic_DNA"/>
</dbReference>
<feature type="signal peptide" evidence="11">
    <location>
        <begin position="1"/>
        <end position="37"/>
    </location>
</feature>
<name>A0A420HS33_9PEZI</name>
<evidence type="ECO:0000256" key="6">
    <source>
        <dbReference type="ARBA" id="ARBA00023157"/>
    </source>
</evidence>
<dbReference type="Pfam" id="PF01083">
    <property type="entry name" value="Cutinase"/>
    <property type="match status" value="1"/>
</dbReference>
<comment type="similarity">
    <text evidence="1">Belongs to the cutinase family.</text>
</comment>
<reference evidence="12 13" key="1">
    <citation type="journal article" date="2018" name="BMC Genomics">
        <title>Comparative genome analyses reveal sequence features reflecting distinct modes of host-adaptation between dicot and monocot powdery mildew.</title>
        <authorList>
            <person name="Wu Y."/>
            <person name="Ma X."/>
            <person name="Pan Z."/>
            <person name="Kale S.D."/>
            <person name="Song Y."/>
            <person name="King H."/>
            <person name="Zhang Q."/>
            <person name="Presley C."/>
            <person name="Deng X."/>
            <person name="Wei C.I."/>
            <person name="Xiao S."/>
        </authorList>
    </citation>
    <scope>NUCLEOTIDE SEQUENCE [LARGE SCALE GENOMIC DNA]</scope>
    <source>
        <strain evidence="12">UMSG2</strain>
    </source>
</reference>
<evidence type="ECO:0000256" key="2">
    <source>
        <dbReference type="ARBA" id="ARBA00013095"/>
    </source>
</evidence>
<evidence type="ECO:0000256" key="10">
    <source>
        <dbReference type="SAM" id="MobiDB-lite"/>
    </source>
</evidence>
<dbReference type="GO" id="GO:0016052">
    <property type="term" value="P:carbohydrate catabolic process"/>
    <property type="evidence" value="ECO:0007669"/>
    <property type="project" value="TreeGrafter"/>
</dbReference>
<dbReference type="InterPro" id="IPR011150">
    <property type="entry name" value="Cutinase_monf"/>
</dbReference>
<dbReference type="Gene3D" id="3.40.50.1820">
    <property type="entry name" value="alpha/beta hydrolase"/>
    <property type="match status" value="1"/>
</dbReference>
<dbReference type="SMART" id="SM01110">
    <property type="entry name" value="Cutinase"/>
    <property type="match status" value="1"/>
</dbReference>
<comment type="caution">
    <text evidence="12">The sequence shown here is derived from an EMBL/GenBank/DDBJ whole genome shotgun (WGS) entry which is preliminary data.</text>
</comment>
<dbReference type="SUPFAM" id="SSF53474">
    <property type="entry name" value="alpha/beta-Hydrolases"/>
    <property type="match status" value="1"/>
</dbReference>
<dbReference type="OrthoDB" id="2975078at2759"/>
<feature type="compositionally biased region" description="Polar residues" evidence="10">
    <location>
        <begin position="355"/>
        <end position="389"/>
    </location>
</feature>
<dbReference type="AlphaFoldDB" id="A0A420HS33"/>
<feature type="active site" evidence="8">
    <location>
        <position position="232"/>
    </location>
</feature>
<dbReference type="EC" id="3.1.1.74" evidence="2"/>
<feature type="chain" id="PRO_5019136122" description="cutinase" evidence="11">
    <location>
        <begin position="38"/>
        <end position="389"/>
    </location>
</feature>
<dbReference type="PANTHER" id="PTHR48250:SF2">
    <property type="entry name" value="CUTINASE"/>
    <property type="match status" value="1"/>
</dbReference>
<feature type="disulfide bond" evidence="9">
    <location>
        <begin position="228"/>
        <end position="235"/>
    </location>
</feature>
<dbReference type="GO" id="GO:0005576">
    <property type="term" value="C:extracellular region"/>
    <property type="evidence" value="ECO:0007669"/>
    <property type="project" value="InterPro"/>
</dbReference>
<accession>A0A420HS33</accession>
<evidence type="ECO:0000256" key="8">
    <source>
        <dbReference type="PIRSR" id="PIRSR611150-1"/>
    </source>
</evidence>
<comment type="catalytic activity">
    <reaction evidence="7">
        <text>cutin + H2O = cutin monomers.</text>
        <dbReference type="EC" id="3.1.1.74"/>
    </reaction>
</comment>
<dbReference type="PANTHER" id="PTHR48250">
    <property type="entry name" value="CUTINASE 2-RELATED"/>
    <property type="match status" value="1"/>
</dbReference>
<feature type="region of interest" description="Disordered" evidence="10">
    <location>
        <begin position="312"/>
        <end position="389"/>
    </location>
</feature>
<feature type="active site" description="Nucleophile" evidence="8">
    <location>
        <position position="180"/>
    </location>
</feature>
<evidence type="ECO:0000256" key="5">
    <source>
        <dbReference type="ARBA" id="ARBA00022801"/>
    </source>
</evidence>
<keyword evidence="3" id="KW-0719">Serine esterase</keyword>
<keyword evidence="6 9" id="KW-1015">Disulfide bond</keyword>
<feature type="disulfide bond" evidence="9">
    <location>
        <begin position="94"/>
        <end position="169"/>
    </location>
</feature>
<evidence type="ECO:0000256" key="9">
    <source>
        <dbReference type="PIRSR" id="PIRSR611150-2"/>
    </source>
</evidence>
<evidence type="ECO:0000313" key="12">
    <source>
        <dbReference type="EMBL" id="RKF60244.1"/>
    </source>
</evidence>
<sequence>MWSDMFLTKSLGTATLNSRRLLVFSLIISFYVQCIYGEDSGCGDIRPNSTAVCESDTIVFAADDGKNDTNATDIDENNVTVNDLSVRNKNDRFCAPVGVIYARGTTEPGNVGILTGPSFFDALDDKLENNDLAIQGVNYPASITGYLIGGSPEGAAEMARLITESRENCPDMHLIVSGYSQGCQVVHRATDQLSSRVTRGIGAIVMFGDPLNGAPIRNYNPRKVLTICHRGDKICDGKPIVLPSHLTYSRDAHYAADFAMNTLARKGIRGYDHTYCKHCGDFFHPFKPWHKYRPYHKHPYFYRHGPHHFHRFDDESSSSNATEGVDNIQPDPEDANNIQPGPEDANNIQPDPEDANNTQQDPEGSNNIQPDSEDANNIQPGPEDANNTQ</sequence>
<feature type="active site" description="Proton donor/acceptor" evidence="8">
    <location>
        <position position="245"/>
    </location>
</feature>
<evidence type="ECO:0000256" key="11">
    <source>
        <dbReference type="SAM" id="SignalP"/>
    </source>
</evidence>
<dbReference type="InterPro" id="IPR000675">
    <property type="entry name" value="Cutinase/axe"/>
</dbReference>
<gene>
    <name evidence="12" type="ORF">OnM2_052082</name>
</gene>
<organism evidence="12 13">
    <name type="scientific">Erysiphe neolycopersici</name>
    <dbReference type="NCBI Taxonomy" id="212602"/>
    <lineage>
        <taxon>Eukaryota</taxon>
        <taxon>Fungi</taxon>
        <taxon>Dikarya</taxon>
        <taxon>Ascomycota</taxon>
        <taxon>Pezizomycotina</taxon>
        <taxon>Leotiomycetes</taxon>
        <taxon>Erysiphales</taxon>
        <taxon>Erysiphaceae</taxon>
        <taxon>Erysiphe</taxon>
    </lineage>
</organism>
<dbReference type="Proteomes" id="UP000286134">
    <property type="component" value="Unassembled WGS sequence"/>
</dbReference>
<evidence type="ECO:0000256" key="7">
    <source>
        <dbReference type="ARBA" id="ARBA00034045"/>
    </source>
</evidence>
<protein>
    <recommendedName>
        <fullName evidence="2">cutinase</fullName>
        <ecNumber evidence="2">3.1.1.74</ecNumber>
    </recommendedName>
</protein>
<evidence type="ECO:0000256" key="4">
    <source>
        <dbReference type="ARBA" id="ARBA00022729"/>
    </source>
</evidence>
<proteinExistence type="inferred from homology"/>
<dbReference type="PRINTS" id="PR00129">
    <property type="entry name" value="CUTINASE"/>
</dbReference>
<keyword evidence="13" id="KW-1185">Reference proteome</keyword>
<dbReference type="InterPro" id="IPR029058">
    <property type="entry name" value="AB_hydrolase_fold"/>
</dbReference>
<evidence type="ECO:0000313" key="13">
    <source>
        <dbReference type="Proteomes" id="UP000286134"/>
    </source>
</evidence>